<dbReference type="InterPro" id="IPR036397">
    <property type="entry name" value="RNaseH_sf"/>
</dbReference>
<gene>
    <name evidence="1" type="ORF">PCOR1329_LOCUS44299</name>
</gene>
<dbReference type="Proteomes" id="UP001189429">
    <property type="component" value="Unassembled WGS sequence"/>
</dbReference>
<comment type="caution">
    <text evidence="1">The sequence shown here is derived from an EMBL/GenBank/DDBJ whole genome shotgun (WGS) entry which is preliminary data.</text>
</comment>
<accession>A0ABN9U4I6</accession>
<protein>
    <recommendedName>
        <fullName evidence="3">Integrase catalytic domain-containing protein</fullName>
    </recommendedName>
</protein>
<organism evidence="1 2">
    <name type="scientific">Prorocentrum cordatum</name>
    <dbReference type="NCBI Taxonomy" id="2364126"/>
    <lineage>
        <taxon>Eukaryota</taxon>
        <taxon>Sar</taxon>
        <taxon>Alveolata</taxon>
        <taxon>Dinophyceae</taxon>
        <taxon>Prorocentrales</taxon>
        <taxon>Prorocentraceae</taxon>
        <taxon>Prorocentrum</taxon>
    </lineage>
</organism>
<feature type="non-terminal residue" evidence="1">
    <location>
        <position position="247"/>
    </location>
</feature>
<keyword evidence="2" id="KW-1185">Reference proteome</keyword>
<sequence>MHLIDVCIRWSANGLLKDKEETTLCTKISELWLSHHGPMRALVKDGESGMKGRAVADWAEANRIQLKYRPPGAKAWIAERRQQILRKSLHTTEDQMKKEGIFAPIEQTLATITFAHNALVNIDGKTAYNALYGRTTDYDEQNTTALVQHLSWPSSNLDNKLTFGLNQPPKMSADGVAQPLFTPYKPQNTWSQCGIKDVLSTGFTHSEIWIRRSTLQSGDMDDEPLVFDSEYGKSLLKHDPDIRNNTA</sequence>
<dbReference type="Gene3D" id="3.30.420.10">
    <property type="entry name" value="Ribonuclease H-like superfamily/Ribonuclease H"/>
    <property type="match status" value="1"/>
</dbReference>
<evidence type="ECO:0008006" key="3">
    <source>
        <dbReference type="Google" id="ProtNLM"/>
    </source>
</evidence>
<proteinExistence type="predicted"/>
<evidence type="ECO:0000313" key="1">
    <source>
        <dbReference type="EMBL" id="CAK0852556.1"/>
    </source>
</evidence>
<dbReference type="EMBL" id="CAUYUJ010015322">
    <property type="protein sequence ID" value="CAK0852556.1"/>
    <property type="molecule type" value="Genomic_DNA"/>
</dbReference>
<reference evidence="1" key="1">
    <citation type="submission" date="2023-10" db="EMBL/GenBank/DDBJ databases">
        <authorList>
            <person name="Chen Y."/>
            <person name="Shah S."/>
            <person name="Dougan E. K."/>
            <person name="Thang M."/>
            <person name="Chan C."/>
        </authorList>
    </citation>
    <scope>NUCLEOTIDE SEQUENCE [LARGE SCALE GENOMIC DNA]</scope>
</reference>
<name>A0ABN9U4I6_9DINO</name>
<evidence type="ECO:0000313" key="2">
    <source>
        <dbReference type="Proteomes" id="UP001189429"/>
    </source>
</evidence>